<evidence type="ECO:0000256" key="2">
    <source>
        <dbReference type="ARBA" id="ARBA00010729"/>
    </source>
</evidence>
<reference evidence="14" key="1">
    <citation type="journal article" date="2023" name="G3 (Bethesda)">
        <title>A reference genome for the long-term kleptoplast-retaining sea slug Elysia crispata morphotype clarki.</title>
        <authorList>
            <person name="Eastman K.E."/>
            <person name="Pendleton A.L."/>
            <person name="Shaikh M.A."/>
            <person name="Suttiyut T."/>
            <person name="Ogas R."/>
            <person name="Tomko P."/>
            <person name="Gavelis G."/>
            <person name="Widhalm J.R."/>
            <person name="Wisecaver J.H."/>
        </authorList>
    </citation>
    <scope>NUCLEOTIDE SEQUENCE</scope>
    <source>
        <strain evidence="14">ECLA1</strain>
    </source>
</reference>
<dbReference type="PROSITE" id="PS50021">
    <property type="entry name" value="CH"/>
    <property type="match status" value="1"/>
</dbReference>
<feature type="domain" description="EB1 C-terminal" evidence="13">
    <location>
        <begin position="164"/>
        <end position="232"/>
    </location>
</feature>
<dbReference type="InterPro" id="IPR027328">
    <property type="entry name" value="MAPRE"/>
</dbReference>
<evidence type="ECO:0000259" key="13">
    <source>
        <dbReference type="PROSITE" id="PS51230"/>
    </source>
</evidence>
<dbReference type="Gene3D" id="1.20.5.1430">
    <property type="match status" value="1"/>
</dbReference>
<dbReference type="InterPro" id="IPR036872">
    <property type="entry name" value="CH_dom_sf"/>
</dbReference>
<keyword evidence="15" id="KW-1185">Reference proteome</keyword>
<keyword evidence="4" id="KW-0132">Cell division</keyword>
<evidence type="ECO:0000313" key="15">
    <source>
        <dbReference type="Proteomes" id="UP001283361"/>
    </source>
</evidence>
<evidence type="ECO:0000256" key="4">
    <source>
        <dbReference type="ARBA" id="ARBA00022618"/>
    </source>
</evidence>
<dbReference type="AlphaFoldDB" id="A0AAE1DHS4"/>
<keyword evidence="10" id="KW-0175">Coiled coil</keyword>
<evidence type="ECO:0000256" key="10">
    <source>
        <dbReference type="SAM" id="Coils"/>
    </source>
</evidence>
<keyword evidence="5 9" id="KW-0493">Microtubule</keyword>
<keyword evidence="8" id="KW-0131">Cell cycle</keyword>
<dbReference type="SUPFAM" id="SSF47576">
    <property type="entry name" value="Calponin-homology domain, CH-domain"/>
    <property type="match status" value="1"/>
</dbReference>
<evidence type="ECO:0000256" key="7">
    <source>
        <dbReference type="ARBA" id="ARBA00023212"/>
    </source>
</evidence>
<evidence type="ECO:0000256" key="9">
    <source>
        <dbReference type="PROSITE-ProRule" id="PRU00576"/>
    </source>
</evidence>
<dbReference type="Pfam" id="PF00307">
    <property type="entry name" value="CH"/>
    <property type="match status" value="1"/>
</dbReference>
<feature type="region of interest" description="Disordered" evidence="11">
    <location>
        <begin position="116"/>
        <end position="170"/>
    </location>
</feature>
<organism evidence="14 15">
    <name type="scientific">Elysia crispata</name>
    <name type="common">lettuce slug</name>
    <dbReference type="NCBI Taxonomy" id="231223"/>
    <lineage>
        <taxon>Eukaryota</taxon>
        <taxon>Metazoa</taxon>
        <taxon>Spiralia</taxon>
        <taxon>Lophotrochozoa</taxon>
        <taxon>Mollusca</taxon>
        <taxon>Gastropoda</taxon>
        <taxon>Heterobranchia</taxon>
        <taxon>Euthyneura</taxon>
        <taxon>Panpulmonata</taxon>
        <taxon>Sacoglossa</taxon>
        <taxon>Placobranchoidea</taxon>
        <taxon>Plakobranchidae</taxon>
        <taxon>Elysia</taxon>
    </lineage>
</organism>
<proteinExistence type="inferred from homology"/>
<name>A0AAE1DHS4_9GAST</name>
<evidence type="ECO:0008006" key="16">
    <source>
        <dbReference type="Google" id="ProtNLM"/>
    </source>
</evidence>
<feature type="domain" description="Calponin-homology (CH)" evidence="12">
    <location>
        <begin position="1"/>
        <end position="97"/>
    </location>
</feature>
<feature type="compositionally biased region" description="Low complexity" evidence="11">
    <location>
        <begin position="126"/>
        <end position="137"/>
    </location>
</feature>
<dbReference type="EMBL" id="JAWDGP010003778">
    <property type="protein sequence ID" value="KAK3771061.1"/>
    <property type="molecule type" value="Genomic_DNA"/>
</dbReference>
<dbReference type="InterPro" id="IPR004953">
    <property type="entry name" value="EB1_C"/>
</dbReference>
<evidence type="ECO:0000256" key="8">
    <source>
        <dbReference type="ARBA" id="ARBA00023306"/>
    </source>
</evidence>
<feature type="coiled-coil region" evidence="10">
    <location>
        <begin position="172"/>
        <end position="199"/>
    </location>
</feature>
<dbReference type="Gene3D" id="1.10.418.10">
    <property type="entry name" value="Calponin-like domain"/>
    <property type="match status" value="1"/>
</dbReference>
<accession>A0AAE1DHS4</accession>
<sequence>MLKWINDALQARYVKIEELSSGAAYCQLLDLLFPSSVVLKKVKFNTHLEHEFIHNFKQLQAAFDKLGVDKIVPVEKLVKGKFQDNFEFVQWFKRFFDANYEGGEYDPVAARGGETMGSGKSVGMNKAPTSKAAPKPAQHTQKMKQPTRSPATNNTRRSPGMANNAGGDSQVVDELNRQIEQLTMDKEGLEKERDFYFNKLREIEIICQDHDALGHVKEIMDVLYATEEGFAPPEDDPEFDGEQEEY</sequence>
<dbReference type="PROSITE" id="PS51230">
    <property type="entry name" value="EB1_C"/>
    <property type="match status" value="1"/>
</dbReference>
<dbReference type="PANTHER" id="PTHR10623">
    <property type="entry name" value="MICROTUBULE-ASSOCIATED PROTEIN RP/EB FAMILY MEMBER"/>
    <property type="match status" value="1"/>
</dbReference>
<protein>
    <recommendedName>
        <fullName evidence="16">Microtubule-associated protein RP/EB family member 1</fullName>
    </recommendedName>
</protein>
<evidence type="ECO:0000256" key="3">
    <source>
        <dbReference type="ARBA" id="ARBA00022490"/>
    </source>
</evidence>
<evidence type="ECO:0000256" key="11">
    <source>
        <dbReference type="SAM" id="MobiDB-lite"/>
    </source>
</evidence>
<evidence type="ECO:0000256" key="5">
    <source>
        <dbReference type="ARBA" id="ARBA00022701"/>
    </source>
</evidence>
<keyword evidence="6" id="KW-0498">Mitosis</keyword>
<dbReference type="Pfam" id="PF03271">
    <property type="entry name" value="EB1"/>
    <property type="match status" value="1"/>
</dbReference>
<dbReference type="Proteomes" id="UP001283361">
    <property type="component" value="Unassembled WGS sequence"/>
</dbReference>
<dbReference type="FunFam" id="1.20.5.1430:FF:000005">
    <property type="entry name" value="Eb1, isoform E"/>
    <property type="match status" value="1"/>
</dbReference>
<evidence type="ECO:0000259" key="12">
    <source>
        <dbReference type="PROSITE" id="PS50021"/>
    </source>
</evidence>
<gene>
    <name evidence="14" type="ORF">RRG08_002108</name>
</gene>
<dbReference type="SUPFAM" id="SSF140612">
    <property type="entry name" value="EB1 dimerisation domain-like"/>
    <property type="match status" value="1"/>
</dbReference>
<keyword evidence="3" id="KW-0963">Cytoplasm</keyword>
<dbReference type="GO" id="GO:0005874">
    <property type="term" value="C:microtubule"/>
    <property type="evidence" value="ECO:0007669"/>
    <property type="project" value="UniProtKB-KW"/>
</dbReference>
<comment type="subcellular location">
    <subcellularLocation>
        <location evidence="1">Cytoplasm</location>
        <location evidence="1">Cytoskeleton</location>
    </subcellularLocation>
</comment>
<feature type="compositionally biased region" description="Polar residues" evidence="11">
    <location>
        <begin position="138"/>
        <end position="157"/>
    </location>
</feature>
<dbReference type="FunFam" id="1.10.418.10:FF:000007">
    <property type="entry name" value="Microtubule-associated protein, RP/EB family, member 2"/>
    <property type="match status" value="1"/>
</dbReference>
<evidence type="ECO:0000256" key="1">
    <source>
        <dbReference type="ARBA" id="ARBA00004245"/>
    </source>
</evidence>
<comment type="similarity">
    <text evidence="2">Belongs to the MAPRE family.</text>
</comment>
<evidence type="ECO:0000313" key="14">
    <source>
        <dbReference type="EMBL" id="KAK3771061.1"/>
    </source>
</evidence>
<dbReference type="InterPro" id="IPR001715">
    <property type="entry name" value="CH_dom"/>
</dbReference>
<dbReference type="GO" id="GO:0051301">
    <property type="term" value="P:cell division"/>
    <property type="evidence" value="ECO:0007669"/>
    <property type="project" value="UniProtKB-KW"/>
</dbReference>
<dbReference type="GO" id="GO:0008017">
    <property type="term" value="F:microtubule binding"/>
    <property type="evidence" value="ECO:0007669"/>
    <property type="project" value="InterPro"/>
</dbReference>
<dbReference type="InterPro" id="IPR036133">
    <property type="entry name" value="EB1_C_sf"/>
</dbReference>
<keyword evidence="7" id="KW-0206">Cytoskeleton</keyword>
<evidence type="ECO:0000256" key="6">
    <source>
        <dbReference type="ARBA" id="ARBA00022776"/>
    </source>
</evidence>
<comment type="caution">
    <text evidence="14">The sequence shown here is derived from an EMBL/GenBank/DDBJ whole genome shotgun (WGS) entry which is preliminary data.</text>
</comment>